<dbReference type="PANTHER" id="PTHR15704">
    <property type="entry name" value="SUPERKILLER 3 PROTEIN-RELATED"/>
    <property type="match status" value="1"/>
</dbReference>
<feature type="repeat" description="TPR" evidence="3">
    <location>
        <begin position="40"/>
        <end position="73"/>
    </location>
</feature>
<dbReference type="PANTHER" id="PTHR15704:SF7">
    <property type="entry name" value="SUPERKILLER COMPLEX PROTEIN 3"/>
    <property type="match status" value="1"/>
</dbReference>
<accession>A0AAN9TRQ8</accession>
<dbReference type="SMART" id="SM00028">
    <property type="entry name" value="TPR"/>
    <property type="match status" value="10"/>
</dbReference>
<sequence length="1314" mass="149224">MDAKAVKQSLREAKEAIKNKDVEKALNLCKAILKSDRTNYLALVIFGAALQESTAKDEAVDAYRKAIDLSPNQILAWQGLASYYEKEKTTNFKDLFPVYIKLLLLEKEVTKKIDVCLKLSALLKNLTDDCSLSELAPLLDHSELQQSICDLFLQYFTFVKNVSEEELNHFRKTIVIKNDYSSIGIVVFVKYFNALCRAKRYQQLFDDCVEFDLSDTENLALLEIFCEAFCMSNIINFKASIHAVDKYHERLLQMKEDSFFGLVAKAVTLLIKEDYVPCRVILIDVSDRNDEHWLVHWYLSKVYLALYCFDLAVSSLLIVKRTMPSDIKEKIKNLVDESLIDASSLSKCREHCQLCLEMSEKSMLSYSQKPQYNFSNNSYLKNRIRACITLEKWNVVSETFNELNMSEVQDPEVEYLSALFAYKHDGDIQKAIRGLQRGIREEIEFLNCWLLLGELFWQQKNHNEAVNCFFKAGKLAPHVYVSFVYLGHYYRDVLKNLQKARRCYEKAYQLSMNLDEIAEALSDIYRQLDCQENNFNLLNGIAATSGKSWAWLRLGLNHLDSGNAKLAVNCFLSAIRGNENDYFCQQLLADAYFARGAYTSALKSYQKCLDLNPSSLYASIQLATVKQSVGLHDESISEFRLLVKNNPSCLLALKGLSEVCFKEAKDLFHGQQLGCARDLCQEASIALTSALKQNTGFACVWKLFADICVLVSQLPSNFSYLSLPSFLFEKHLDSEKESCQLIRTNQLLNFSIKCYLAAIHLSCDNESVLSYLWHDIAVCCNLQANLAETERKLALRKSAFAAIKRSVSLDPKVWTHWNLMGVISLSAEINNPMRAQHCFIKSVKLENSSAVSWSNLGTLYLQHNHVQLANEAFQKAQSVDPKYSRSWIGQTIIAEYVDHDETADLFYHCAGLGYHQESSKGLAEWVCKILKNWDQYKENYHCSYLIKKMFGVQTAVTCLNWYTTHNPNDPCAANTLSVLFEMCSLFHNATSASRNAMKLVSDQHADIVRFNLGRQLRKKGDYEEAAEIYQQVKEVDFSIQCDFALSLFLAGKYEEALSHYEAAIHWLAPDDGCVAQVMVATAALNYLANRKAETKTILFKCIHLKPIPVYGLFAACAFGILNKDLVLSKLVLKELDAIERNPEYIPHVAFFHAYCEVLQGNNSKMAVRKMSKFLFNYPGNASLWLNSCLLLNNLACLAPKEYTKCAMAAAHHANCAISLGRGKIDISKITSIVSLSHLMAGNTEKSLSYSSKAVFLYPNVAENWAVLVAVQYSRGRDYPSLRNTIKFVRESLSCTKPLTMWLNKVDQKISAIIK</sequence>
<reference evidence="4 5" key="1">
    <citation type="submission" date="2024-03" db="EMBL/GenBank/DDBJ databases">
        <title>Adaptation during the transition from Ophiocordyceps entomopathogen to insect associate is accompanied by gene loss and intensified selection.</title>
        <authorList>
            <person name="Ward C.M."/>
            <person name="Onetto C.A."/>
            <person name="Borneman A.R."/>
        </authorList>
    </citation>
    <scope>NUCLEOTIDE SEQUENCE [LARGE SCALE GENOMIC DNA]</scope>
    <source>
        <strain evidence="4">AWRI1</strain>
        <tissue evidence="4">Single Adult Female</tissue>
    </source>
</reference>
<gene>
    <name evidence="4" type="ORF">V9T40_005240</name>
</gene>
<dbReference type="InterPro" id="IPR019734">
    <property type="entry name" value="TPR_rpt"/>
</dbReference>
<evidence type="ECO:0000256" key="1">
    <source>
        <dbReference type="ARBA" id="ARBA00022737"/>
    </source>
</evidence>
<dbReference type="GO" id="GO:0055087">
    <property type="term" value="C:Ski complex"/>
    <property type="evidence" value="ECO:0007669"/>
    <property type="project" value="InterPro"/>
</dbReference>
<name>A0AAN9TRQ8_9HEMI</name>
<evidence type="ECO:0000313" key="4">
    <source>
        <dbReference type="EMBL" id="KAK7584277.1"/>
    </source>
</evidence>
<feature type="repeat" description="TPR" evidence="3">
    <location>
        <begin position="850"/>
        <end position="883"/>
    </location>
</feature>
<keyword evidence="5" id="KW-1185">Reference proteome</keyword>
<dbReference type="Gene3D" id="1.25.40.10">
    <property type="entry name" value="Tetratricopeptide repeat domain"/>
    <property type="match status" value="5"/>
</dbReference>
<comment type="caution">
    <text evidence="4">The sequence shown here is derived from an EMBL/GenBank/DDBJ whole genome shotgun (WGS) entry which is preliminary data.</text>
</comment>
<dbReference type="Pfam" id="PF13176">
    <property type="entry name" value="TPR_7"/>
    <property type="match status" value="1"/>
</dbReference>
<evidence type="ECO:0000256" key="2">
    <source>
        <dbReference type="ARBA" id="ARBA00022803"/>
    </source>
</evidence>
<organism evidence="4 5">
    <name type="scientific">Parthenolecanium corni</name>
    <dbReference type="NCBI Taxonomy" id="536013"/>
    <lineage>
        <taxon>Eukaryota</taxon>
        <taxon>Metazoa</taxon>
        <taxon>Ecdysozoa</taxon>
        <taxon>Arthropoda</taxon>
        <taxon>Hexapoda</taxon>
        <taxon>Insecta</taxon>
        <taxon>Pterygota</taxon>
        <taxon>Neoptera</taxon>
        <taxon>Paraneoptera</taxon>
        <taxon>Hemiptera</taxon>
        <taxon>Sternorrhyncha</taxon>
        <taxon>Coccoidea</taxon>
        <taxon>Coccidae</taxon>
        <taxon>Parthenolecanium</taxon>
    </lineage>
</organism>
<protein>
    <recommendedName>
        <fullName evidence="6">Tetratricopeptide repeat protein 37</fullName>
    </recommendedName>
</protein>
<dbReference type="Proteomes" id="UP001367676">
    <property type="component" value="Unassembled WGS sequence"/>
</dbReference>
<dbReference type="GO" id="GO:0006401">
    <property type="term" value="P:RNA catabolic process"/>
    <property type="evidence" value="ECO:0007669"/>
    <property type="project" value="InterPro"/>
</dbReference>
<dbReference type="PROSITE" id="PS50005">
    <property type="entry name" value="TPR"/>
    <property type="match status" value="4"/>
</dbReference>
<evidence type="ECO:0000313" key="5">
    <source>
        <dbReference type="Proteomes" id="UP001367676"/>
    </source>
</evidence>
<keyword evidence="2 3" id="KW-0802">TPR repeat</keyword>
<dbReference type="SUPFAM" id="SSF48452">
    <property type="entry name" value="TPR-like"/>
    <property type="match status" value="3"/>
</dbReference>
<feature type="repeat" description="TPR" evidence="3">
    <location>
        <begin position="582"/>
        <end position="615"/>
    </location>
</feature>
<dbReference type="InterPro" id="IPR011990">
    <property type="entry name" value="TPR-like_helical_dom_sf"/>
</dbReference>
<dbReference type="EMBL" id="JBBCAQ010000032">
    <property type="protein sequence ID" value="KAK7584277.1"/>
    <property type="molecule type" value="Genomic_DNA"/>
</dbReference>
<feature type="repeat" description="TPR" evidence="3">
    <location>
        <begin position="446"/>
        <end position="479"/>
    </location>
</feature>
<dbReference type="Pfam" id="PF13181">
    <property type="entry name" value="TPR_8"/>
    <property type="match status" value="1"/>
</dbReference>
<dbReference type="InterPro" id="IPR039226">
    <property type="entry name" value="Ski3/TTC37"/>
</dbReference>
<evidence type="ECO:0000256" key="3">
    <source>
        <dbReference type="PROSITE-ProRule" id="PRU00339"/>
    </source>
</evidence>
<dbReference type="Pfam" id="PF13432">
    <property type="entry name" value="TPR_16"/>
    <property type="match status" value="1"/>
</dbReference>
<proteinExistence type="predicted"/>
<evidence type="ECO:0008006" key="6">
    <source>
        <dbReference type="Google" id="ProtNLM"/>
    </source>
</evidence>
<keyword evidence="1" id="KW-0677">Repeat</keyword>